<evidence type="ECO:0000259" key="1">
    <source>
        <dbReference type="Pfam" id="PF01656"/>
    </source>
</evidence>
<dbReference type="PANTHER" id="PTHR13696:SF96">
    <property type="entry name" value="COBQ_COBB_MIND_PARA NUCLEOTIDE BINDING DOMAIN-CONTAINING PROTEIN"/>
    <property type="match status" value="1"/>
</dbReference>
<dbReference type="EMBL" id="AFWF01000294">
    <property type="protein sequence ID" value="EGU31265.1"/>
    <property type="molecule type" value="Genomic_DNA"/>
</dbReference>
<dbReference type="Pfam" id="PF01656">
    <property type="entry name" value="CbiA"/>
    <property type="match status" value="1"/>
</dbReference>
<evidence type="ECO:0000313" key="2">
    <source>
        <dbReference type="EMBL" id="EGU31265.1"/>
    </source>
</evidence>
<dbReference type="InterPro" id="IPR050678">
    <property type="entry name" value="DNA_Partitioning_ATPase"/>
</dbReference>
<dbReference type="OrthoDB" id="6504813at2"/>
<gene>
    <name evidence="2" type="ORF">VII00023_22819</name>
</gene>
<dbReference type="SUPFAM" id="SSF52540">
    <property type="entry name" value="P-loop containing nucleoside triphosphate hydrolases"/>
    <property type="match status" value="1"/>
</dbReference>
<protein>
    <submittedName>
        <fullName evidence="2">Plasmid partition protein ParA-like protein</fullName>
    </submittedName>
</protein>
<dbReference type="InterPro" id="IPR027417">
    <property type="entry name" value="P-loop_NTPase"/>
</dbReference>
<dbReference type="Gene3D" id="3.40.50.300">
    <property type="entry name" value="P-loop containing nucleotide triphosphate hydrolases"/>
    <property type="match status" value="1"/>
</dbReference>
<evidence type="ECO:0000313" key="3">
    <source>
        <dbReference type="Proteomes" id="UP000004605"/>
    </source>
</evidence>
<feature type="domain" description="CobQ/CobB/MinD/ParA nucleotide binding" evidence="1">
    <location>
        <begin position="5"/>
        <end position="85"/>
    </location>
</feature>
<name>F9S7G9_9VIBR</name>
<dbReference type="AlphaFoldDB" id="F9S7G9"/>
<reference evidence="2 3" key="1">
    <citation type="journal article" date="2012" name="Int. J. Syst. Evol. Microbiol.">
        <title>Vibrio caribbeanicus sp. nov., isolated from the marine sponge Scleritoderma cyanea.</title>
        <authorList>
            <person name="Hoffmann M."/>
            <person name="Monday S.R."/>
            <person name="Allard M.W."/>
            <person name="Strain E.A."/>
            <person name="Whittaker P."/>
            <person name="Naum M."/>
            <person name="McCarthy P.J."/>
            <person name="Lopez J.V."/>
            <person name="Fischer M."/>
            <person name="Brown E.W."/>
        </authorList>
    </citation>
    <scope>NUCLEOTIDE SEQUENCE [LARGE SCALE GENOMIC DNA]</scope>
    <source>
        <strain evidence="2 3">ATCC 700023</strain>
    </source>
</reference>
<dbReference type="InterPro" id="IPR002586">
    <property type="entry name" value="CobQ/CobB/MinD/ParA_Nub-bd_dom"/>
</dbReference>
<proteinExistence type="predicted"/>
<sequence length="210" mass="23166">MNGLIVVGNTKGGCGKSTLVMSLIAEAESRHQKVLVVDADPTSVLKYWCSRRNVECLHIASTLNISEYLSKLKSEHPHSIIMVDTGGFDSVAARSAITTNDVDIVIFPVKTSPVDLFVTKQFLNEALSYLSHTNPIGVLMEADHLQNATSDILAAKELLSSFGIKPLENFTIKRKIYRENFIKGGDHLKNEKAKKEVAGIYDELRGYLSE</sequence>
<dbReference type="PANTHER" id="PTHR13696">
    <property type="entry name" value="P-LOOP CONTAINING NUCLEOSIDE TRIPHOSPHATE HYDROLASE"/>
    <property type="match status" value="1"/>
</dbReference>
<keyword evidence="3" id="KW-1185">Reference proteome</keyword>
<dbReference type="CDD" id="cd02042">
    <property type="entry name" value="ParAB_family"/>
    <property type="match status" value="1"/>
</dbReference>
<dbReference type="Proteomes" id="UP000004605">
    <property type="component" value="Unassembled WGS sequence"/>
</dbReference>
<accession>F9S7G9</accession>
<dbReference type="RefSeq" id="WP_006714427.1">
    <property type="nucleotide sequence ID" value="NZ_AFWF01000294.1"/>
</dbReference>
<organism evidence="2 3">
    <name type="scientific">Vibrio ichthyoenteri ATCC 700023</name>
    <dbReference type="NCBI Taxonomy" id="870968"/>
    <lineage>
        <taxon>Bacteria</taxon>
        <taxon>Pseudomonadati</taxon>
        <taxon>Pseudomonadota</taxon>
        <taxon>Gammaproteobacteria</taxon>
        <taxon>Vibrionales</taxon>
        <taxon>Vibrionaceae</taxon>
        <taxon>Vibrio</taxon>
    </lineage>
</organism>
<comment type="caution">
    <text evidence="2">The sequence shown here is derived from an EMBL/GenBank/DDBJ whole genome shotgun (WGS) entry which is preliminary data.</text>
</comment>